<dbReference type="GO" id="GO:0004930">
    <property type="term" value="F:G protein-coupled receptor activity"/>
    <property type="evidence" value="ECO:0007669"/>
    <property type="project" value="UniProtKB-KW"/>
</dbReference>
<comment type="subcellular location">
    <subcellularLocation>
        <location evidence="1">Membrane</location>
        <topology evidence="1">Multi-pass membrane protein</topology>
    </subcellularLocation>
</comment>
<evidence type="ECO:0000256" key="4">
    <source>
        <dbReference type="ARBA" id="ARBA00023040"/>
    </source>
</evidence>
<dbReference type="InterPro" id="IPR000276">
    <property type="entry name" value="GPCR_Rhodpsn"/>
</dbReference>
<evidence type="ECO:0000256" key="7">
    <source>
        <dbReference type="ARBA" id="ARBA00023224"/>
    </source>
</evidence>
<keyword evidence="7 8" id="KW-0807">Transducer</keyword>
<protein>
    <submittedName>
        <fullName evidence="11">Galanin receptor type 1-like</fullName>
    </submittedName>
</protein>
<evidence type="ECO:0000256" key="1">
    <source>
        <dbReference type="ARBA" id="ARBA00004141"/>
    </source>
</evidence>
<evidence type="ECO:0000256" key="3">
    <source>
        <dbReference type="ARBA" id="ARBA00022989"/>
    </source>
</evidence>
<accession>A0A0P7USZ1</accession>
<feature type="transmembrane region" description="Helical" evidence="9">
    <location>
        <begin position="177"/>
        <end position="197"/>
    </location>
</feature>
<feature type="transmembrane region" description="Helical" evidence="9">
    <location>
        <begin position="98"/>
        <end position="118"/>
    </location>
</feature>
<keyword evidence="2 8" id="KW-0812">Transmembrane</keyword>
<dbReference type="PANTHER" id="PTHR45695:SF36">
    <property type="entry name" value="G-PROTEIN COUPLED RECEPTORS FAMILY 1 PROFILE DOMAIN-CONTAINING PROTEIN"/>
    <property type="match status" value="1"/>
</dbReference>
<evidence type="ECO:0000256" key="2">
    <source>
        <dbReference type="ARBA" id="ARBA00022692"/>
    </source>
</evidence>
<keyword evidence="5 9" id="KW-0472">Membrane</keyword>
<evidence type="ECO:0000256" key="9">
    <source>
        <dbReference type="SAM" id="Phobius"/>
    </source>
</evidence>
<dbReference type="PROSITE" id="PS00237">
    <property type="entry name" value="G_PROTEIN_RECEP_F1_1"/>
    <property type="match status" value="1"/>
</dbReference>
<dbReference type="EMBL" id="JARO02006531">
    <property type="protein sequence ID" value="KPP65120.1"/>
    <property type="molecule type" value="Genomic_DNA"/>
</dbReference>
<evidence type="ECO:0000313" key="11">
    <source>
        <dbReference type="EMBL" id="KPP65120.1"/>
    </source>
</evidence>
<keyword evidence="3 9" id="KW-1133">Transmembrane helix</keyword>
<feature type="transmembrane region" description="Helical" evidence="9">
    <location>
        <begin position="57"/>
        <end position="77"/>
    </location>
</feature>
<dbReference type="Gene3D" id="1.20.1070.10">
    <property type="entry name" value="Rhodopsin 7-helix transmembrane proteins"/>
    <property type="match status" value="1"/>
</dbReference>
<comment type="similarity">
    <text evidence="8">Belongs to the G-protein coupled receptor 1 family.</text>
</comment>
<gene>
    <name evidence="11" type="ORF">Z043_116484</name>
</gene>
<dbReference type="PRINTS" id="PR00237">
    <property type="entry name" value="GPCRRHODOPSN"/>
</dbReference>
<feature type="transmembrane region" description="Helical" evidence="9">
    <location>
        <begin position="138"/>
        <end position="156"/>
    </location>
</feature>
<feature type="domain" description="G-protein coupled receptors family 1 profile" evidence="10">
    <location>
        <begin position="73"/>
        <end position="342"/>
    </location>
</feature>
<feature type="transmembrane region" description="Helical" evidence="9">
    <location>
        <begin position="232"/>
        <end position="252"/>
    </location>
</feature>
<dbReference type="Proteomes" id="UP000034805">
    <property type="component" value="Unassembled WGS sequence"/>
</dbReference>
<reference evidence="11 12" key="1">
    <citation type="submission" date="2015-08" db="EMBL/GenBank/DDBJ databases">
        <title>The genome of the Asian arowana (Scleropages formosus).</title>
        <authorList>
            <person name="Tan M.H."/>
            <person name="Gan H.M."/>
            <person name="Croft L.J."/>
            <person name="Austin C.M."/>
        </authorList>
    </citation>
    <scope>NUCLEOTIDE SEQUENCE [LARGE SCALE GENOMIC DNA]</scope>
    <source>
        <strain evidence="11">Aro1</strain>
    </source>
</reference>
<dbReference type="STRING" id="113540.ENSSFOP00015042179"/>
<sequence>MNLSSERHDAQKNAVPFLLFQNGSLGRAGKMGGDFFVPSSRELERLLLLTIQEPTTIALTVMYTLSFVVGFVGNIMSIKVLTSKRNRRLSGVSATRSLLINLAVCDLMVVCVCMPITLGHTIYTAWVYGDFLCRAVPFTQATSVSASVLSLTVISVNRYYSVHSPLNARSFFTWRKIFLTITVVWVLSLSICMPLIFMNKRDEIQLIEGLPLVFPICREIWPHAKLKQAYNALLFIMLYCIPVAFNLTISFLTGQKLWSTSQCLAEFDSRSLAVHSSRLKTRKKIAKMVVALVLLFAISWLPLYLTDIWIDREVHPSPWVLQLRPFAQWLGLTNSSLNPICYCFIGDLYRSAKVIKTRYHQRFISFFSSSFSEDPPVSTSPPKPLSLKRRIAAENTNKVDEKFSDWCPHNSTCQITQVSLHAPPSSRCPRNRSEQTSL</sequence>
<evidence type="ECO:0000256" key="8">
    <source>
        <dbReference type="RuleBase" id="RU000688"/>
    </source>
</evidence>
<dbReference type="InterPro" id="IPR017452">
    <property type="entry name" value="GPCR_Rhodpsn_7TM"/>
</dbReference>
<feature type="transmembrane region" description="Helical" evidence="9">
    <location>
        <begin position="285"/>
        <end position="306"/>
    </location>
</feature>
<dbReference type="Pfam" id="PF00001">
    <property type="entry name" value="7tm_1"/>
    <property type="match status" value="1"/>
</dbReference>
<dbReference type="GO" id="GO:0005886">
    <property type="term" value="C:plasma membrane"/>
    <property type="evidence" value="ECO:0007669"/>
    <property type="project" value="TreeGrafter"/>
</dbReference>
<dbReference type="SUPFAM" id="SSF81321">
    <property type="entry name" value="Family A G protein-coupled receptor-like"/>
    <property type="match status" value="1"/>
</dbReference>
<proteinExistence type="inferred from homology"/>
<dbReference type="CDD" id="cd14993">
    <property type="entry name" value="7tmA_CCKR-like"/>
    <property type="match status" value="1"/>
</dbReference>
<dbReference type="KEGG" id="sfm:108926343"/>
<organism evidence="11 12">
    <name type="scientific">Scleropages formosus</name>
    <name type="common">Asian bonytongue</name>
    <name type="synonym">Osteoglossum formosum</name>
    <dbReference type="NCBI Taxonomy" id="113540"/>
    <lineage>
        <taxon>Eukaryota</taxon>
        <taxon>Metazoa</taxon>
        <taxon>Chordata</taxon>
        <taxon>Craniata</taxon>
        <taxon>Vertebrata</taxon>
        <taxon>Euteleostomi</taxon>
        <taxon>Actinopterygii</taxon>
        <taxon>Neopterygii</taxon>
        <taxon>Teleostei</taxon>
        <taxon>Osteoglossocephala</taxon>
        <taxon>Osteoglossomorpha</taxon>
        <taxon>Osteoglossiformes</taxon>
        <taxon>Osteoglossidae</taxon>
        <taxon>Scleropages</taxon>
    </lineage>
</organism>
<feature type="transmembrane region" description="Helical" evidence="9">
    <location>
        <begin position="326"/>
        <end position="349"/>
    </location>
</feature>
<evidence type="ECO:0000259" key="10">
    <source>
        <dbReference type="PROSITE" id="PS50262"/>
    </source>
</evidence>
<keyword evidence="4 8" id="KW-0297">G-protein coupled receptor</keyword>
<keyword evidence="6 8" id="KW-0675">Receptor</keyword>
<evidence type="ECO:0000256" key="6">
    <source>
        <dbReference type="ARBA" id="ARBA00023170"/>
    </source>
</evidence>
<evidence type="ECO:0000256" key="5">
    <source>
        <dbReference type="ARBA" id="ARBA00023136"/>
    </source>
</evidence>
<dbReference type="AlphaFoldDB" id="A0A0P7USZ1"/>
<comment type="caution">
    <text evidence="11">The sequence shown here is derived from an EMBL/GenBank/DDBJ whole genome shotgun (WGS) entry which is preliminary data.</text>
</comment>
<dbReference type="PROSITE" id="PS50262">
    <property type="entry name" value="G_PROTEIN_RECEP_F1_2"/>
    <property type="match status" value="1"/>
</dbReference>
<name>A0A0P7USZ1_SCLFO</name>
<dbReference type="PANTHER" id="PTHR45695">
    <property type="entry name" value="LEUCOKININ RECEPTOR-RELATED"/>
    <property type="match status" value="1"/>
</dbReference>
<evidence type="ECO:0000313" key="12">
    <source>
        <dbReference type="Proteomes" id="UP000034805"/>
    </source>
</evidence>